<dbReference type="OrthoDB" id="288020at2"/>
<gene>
    <name evidence="3" type="ORF">V22_06150</name>
</gene>
<feature type="region of interest" description="Disordered" evidence="1">
    <location>
        <begin position="140"/>
        <end position="162"/>
    </location>
</feature>
<organism evidence="3 4">
    <name type="scientific">Calycomorphotria hydatis</name>
    <dbReference type="NCBI Taxonomy" id="2528027"/>
    <lineage>
        <taxon>Bacteria</taxon>
        <taxon>Pseudomonadati</taxon>
        <taxon>Planctomycetota</taxon>
        <taxon>Planctomycetia</taxon>
        <taxon>Planctomycetales</taxon>
        <taxon>Planctomycetaceae</taxon>
        <taxon>Calycomorphotria</taxon>
    </lineage>
</organism>
<evidence type="ECO:0000313" key="4">
    <source>
        <dbReference type="Proteomes" id="UP000319976"/>
    </source>
</evidence>
<proteinExistence type="predicted"/>
<keyword evidence="4" id="KW-1185">Reference proteome</keyword>
<dbReference type="Proteomes" id="UP000319976">
    <property type="component" value="Chromosome"/>
</dbReference>
<keyword evidence="2" id="KW-0472">Membrane</keyword>
<dbReference type="RefSeq" id="WP_145259681.1">
    <property type="nucleotide sequence ID" value="NZ_CP036316.1"/>
</dbReference>
<sequence>MSNDELFSPEPEPRNSGGGGGKGCMIVSIILGVLVLGGVAVVACCGGLVFFGINTIGEELVVEIEDDPAILEHIGDVEEVSFHWNDSINNEAPTFTLKGSKGDGKIVLAGEDMQNPDGITLVLDSGDEFELDLYGDLMEDVESGSALGTEEPAPADAQSETE</sequence>
<feature type="transmembrane region" description="Helical" evidence="2">
    <location>
        <begin position="25"/>
        <end position="51"/>
    </location>
</feature>
<reference evidence="3 4" key="1">
    <citation type="submission" date="2019-02" db="EMBL/GenBank/DDBJ databases">
        <title>Deep-cultivation of Planctomycetes and their phenomic and genomic characterization uncovers novel biology.</title>
        <authorList>
            <person name="Wiegand S."/>
            <person name="Jogler M."/>
            <person name="Boedeker C."/>
            <person name="Pinto D."/>
            <person name="Vollmers J."/>
            <person name="Rivas-Marin E."/>
            <person name="Kohn T."/>
            <person name="Peeters S.H."/>
            <person name="Heuer A."/>
            <person name="Rast P."/>
            <person name="Oberbeckmann S."/>
            <person name="Bunk B."/>
            <person name="Jeske O."/>
            <person name="Meyerdierks A."/>
            <person name="Storesund J.E."/>
            <person name="Kallscheuer N."/>
            <person name="Luecker S."/>
            <person name="Lage O.M."/>
            <person name="Pohl T."/>
            <person name="Merkel B.J."/>
            <person name="Hornburger P."/>
            <person name="Mueller R.-W."/>
            <person name="Bruemmer F."/>
            <person name="Labrenz M."/>
            <person name="Spormann A.M."/>
            <person name="Op den Camp H."/>
            <person name="Overmann J."/>
            <person name="Amann R."/>
            <person name="Jetten M.S.M."/>
            <person name="Mascher T."/>
            <person name="Medema M.H."/>
            <person name="Devos D.P."/>
            <person name="Kaster A.-K."/>
            <person name="Ovreas L."/>
            <person name="Rohde M."/>
            <person name="Galperin M.Y."/>
            <person name="Jogler C."/>
        </authorList>
    </citation>
    <scope>NUCLEOTIDE SEQUENCE [LARGE SCALE GENOMIC DNA]</scope>
    <source>
        <strain evidence="3 4">V22</strain>
    </source>
</reference>
<evidence type="ECO:0000256" key="1">
    <source>
        <dbReference type="SAM" id="MobiDB-lite"/>
    </source>
</evidence>
<accession>A0A517T4V4</accession>
<protein>
    <submittedName>
        <fullName evidence="3">Uncharacterized protein</fullName>
    </submittedName>
</protein>
<keyword evidence="2" id="KW-1133">Transmembrane helix</keyword>
<dbReference type="EMBL" id="CP036316">
    <property type="protein sequence ID" value="QDT63394.1"/>
    <property type="molecule type" value="Genomic_DNA"/>
</dbReference>
<dbReference type="AlphaFoldDB" id="A0A517T4V4"/>
<evidence type="ECO:0000313" key="3">
    <source>
        <dbReference type="EMBL" id="QDT63394.1"/>
    </source>
</evidence>
<keyword evidence="2" id="KW-0812">Transmembrane</keyword>
<dbReference type="KEGG" id="chya:V22_06150"/>
<name>A0A517T4V4_9PLAN</name>
<evidence type="ECO:0000256" key="2">
    <source>
        <dbReference type="SAM" id="Phobius"/>
    </source>
</evidence>